<protein>
    <submittedName>
        <fullName evidence="8">TonB-dependent receptor</fullName>
    </submittedName>
</protein>
<evidence type="ECO:0000256" key="2">
    <source>
        <dbReference type="ARBA" id="ARBA00023136"/>
    </source>
</evidence>
<feature type="domain" description="TonB-dependent receptor plug" evidence="7">
    <location>
        <begin position="57"/>
        <end position="166"/>
    </location>
</feature>
<feature type="domain" description="TonB-dependent receptor-like beta-barrel" evidence="6">
    <location>
        <begin position="648"/>
        <end position="985"/>
    </location>
</feature>
<dbReference type="SUPFAM" id="SSF56935">
    <property type="entry name" value="Porins"/>
    <property type="match status" value="1"/>
</dbReference>
<organism evidence="8 9">
    <name type="scientific">Catenovulum adriaticum</name>
    <dbReference type="NCBI Taxonomy" id="2984846"/>
    <lineage>
        <taxon>Bacteria</taxon>
        <taxon>Pseudomonadati</taxon>
        <taxon>Pseudomonadota</taxon>
        <taxon>Gammaproteobacteria</taxon>
        <taxon>Alteromonadales</taxon>
        <taxon>Alteromonadaceae</taxon>
        <taxon>Catenovulum</taxon>
    </lineage>
</organism>
<keyword evidence="8" id="KW-0675">Receptor</keyword>
<evidence type="ECO:0000313" key="8">
    <source>
        <dbReference type="EMBL" id="WAJ71864.1"/>
    </source>
</evidence>
<evidence type="ECO:0000256" key="1">
    <source>
        <dbReference type="ARBA" id="ARBA00004442"/>
    </source>
</evidence>
<keyword evidence="8" id="KW-0614">Plasmid</keyword>
<reference evidence="8" key="1">
    <citation type="submission" date="2022-10" db="EMBL/GenBank/DDBJ databases">
        <title>Catenovulum adriacola sp. nov. isolated in the Harbour of Susak.</title>
        <authorList>
            <person name="Schoch T."/>
            <person name="Reich S.J."/>
            <person name="Stoeferle S."/>
            <person name="Flaiz M."/>
            <person name="Kazda M."/>
            <person name="Riedel C.U."/>
            <person name="Duerre P."/>
        </authorList>
    </citation>
    <scope>NUCLEOTIDE SEQUENCE</scope>
    <source>
        <strain evidence="8">TS8</strain>
        <plasmid evidence="8">pCadTS8_1</plasmid>
    </source>
</reference>
<dbReference type="Pfam" id="PF07715">
    <property type="entry name" value="Plug"/>
    <property type="match status" value="1"/>
</dbReference>
<dbReference type="EMBL" id="CP109966">
    <property type="protein sequence ID" value="WAJ71864.1"/>
    <property type="molecule type" value="Genomic_DNA"/>
</dbReference>
<comment type="similarity">
    <text evidence="4">Belongs to the TonB-dependent receptor family.</text>
</comment>
<dbReference type="InterPro" id="IPR010104">
    <property type="entry name" value="TonB_rcpt_bac"/>
</dbReference>
<dbReference type="InterPro" id="IPR012910">
    <property type="entry name" value="Plug_dom"/>
</dbReference>
<dbReference type="InterPro" id="IPR000531">
    <property type="entry name" value="Beta-barrel_TonB"/>
</dbReference>
<dbReference type="NCBIfam" id="TIGR01782">
    <property type="entry name" value="TonB-Xanth-Caul"/>
    <property type="match status" value="1"/>
</dbReference>
<evidence type="ECO:0000259" key="6">
    <source>
        <dbReference type="Pfam" id="PF00593"/>
    </source>
</evidence>
<evidence type="ECO:0000256" key="4">
    <source>
        <dbReference type="RuleBase" id="RU003357"/>
    </source>
</evidence>
<proteinExistence type="inferred from homology"/>
<geneLocation type="plasmid" evidence="8 9">
    <name>pCadTS8_1</name>
</geneLocation>
<dbReference type="InterPro" id="IPR036942">
    <property type="entry name" value="Beta-barrel_TonB_sf"/>
</dbReference>
<dbReference type="Proteomes" id="UP001163726">
    <property type="component" value="Plasmid pCadTS8_1"/>
</dbReference>
<gene>
    <name evidence="8" type="ORF">OLW01_14135</name>
</gene>
<evidence type="ECO:0000256" key="5">
    <source>
        <dbReference type="SAM" id="SignalP"/>
    </source>
</evidence>
<dbReference type="Gene3D" id="2.170.130.10">
    <property type="entry name" value="TonB-dependent receptor, plug domain"/>
    <property type="match status" value="1"/>
</dbReference>
<sequence length="1019" mass="112631">MAKSTTRTPYRLNQLVIALSTAGLLCSMNQAVAAEDETETIEVTGVRSSLEHALNTKREAPSIVDAISAADIGSLPALDLGEALQAIPGVQVNREGERRSSDINLRGLPGSFVKTTANGQSFATPSRSASPVGSPNPFGSFDASVFDGVTVIKSPTAAHQEGGVAGIVDKQLQRALAKPDGRYAVSLGTRYEESNDSFDTEVRLQASKHLIKDKLAVSFKLGYSDQHFRRDSVLFARKEIFDEIVYPGYEDWFADQVAAGNLPENAVVKASSTVQQLAEVSRGDKLSFAGNLEWKATDKLKLGVDLLYTQRDLKDGNFEQISSEVRNRGQSNPASHWDEHYIIPVGDEVPFLTGYSTNGDGEQVPNYAISNVKLENATYVPANRIFGFFEKAQGVFFNLDYQSDDWVIDAIVSHSESENIFNQTGFDFRLQGSANDSVEPTGITTLINTGRGDLDKMDISYDGWQDIDYNQAFKAGNPLNLNVGDVNDPKNLSFYILGRYDNPKREMSAIDLNFKRYVDFEILGEGLKVNTIHFGGRHSSETLENKDFTPSSGFIDHTAISDEFISDEILAETVNPWFNGDIPNSAGSDGGWLSLNMPHIVDVLQNGMDERIAASDNPDEFIRLPNGFVARTERNTNNVEDRWETQFTADQDITAAYFMADFEGELGDILYTGNLGARYVSTENTVDGFDQSFIDGTTQWEAVPTSFSKDYSHVLPSVNVSFELTDDIILRMASSKGIVRPNLRAQTPVLSVSESESRITIDTPKADVDPYESNNYDLSLEWYNREGSAISLGVFKKDISGIFSTNKICPQPGEEFADAVASYTGELKRTDLADGTFTCEQVEEYTQEDGDIVNRTVDFDYTFNGSSKIEVTGYEVAIQQKLDFLPYPWNGIGGVLNYSYVENETDGEEGLVGISPNSYNAIAYYENDGLSVRLAYNYRDEYLLSGGQSFGGPDQKSVKARGQLDMSASYKINSFTKISVRGYNLTNENRYEYVGQNEANVSRINYDGRTYTADIQFTF</sequence>
<keyword evidence="3" id="KW-0998">Cell outer membrane</keyword>
<dbReference type="PANTHER" id="PTHR40980:SF3">
    <property type="entry name" value="TONB-DEPENDENT RECEPTOR-LIKE BETA-BARREL DOMAIN-CONTAINING PROTEIN"/>
    <property type="match status" value="1"/>
</dbReference>
<dbReference type="InterPro" id="IPR037066">
    <property type="entry name" value="Plug_dom_sf"/>
</dbReference>
<keyword evidence="9" id="KW-1185">Reference proteome</keyword>
<keyword evidence="5" id="KW-0732">Signal</keyword>
<feature type="chain" id="PRO_5046211560" evidence="5">
    <location>
        <begin position="34"/>
        <end position="1019"/>
    </location>
</feature>
<dbReference type="Pfam" id="PF00593">
    <property type="entry name" value="TonB_dep_Rec_b-barrel"/>
    <property type="match status" value="1"/>
</dbReference>
<dbReference type="RefSeq" id="WP_268076586.1">
    <property type="nucleotide sequence ID" value="NZ_CP109966.1"/>
</dbReference>
<keyword evidence="2 4" id="KW-0472">Membrane</keyword>
<keyword evidence="4" id="KW-0798">TonB box</keyword>
<feature type="signal peptide" evidence="5">
    <location>
        <begin position="1"/>
        <end position="33"/>
    </location>
</feature>
<evidence type="ECO:0000313" key="9">
    <source>
        <dbReference type="Proteomes" id="UP001163726"/>
    </source>
</evidence>
<accession>A0ABY7AQP7</accession>
<dbReference type="PANTHER" id="PTHR40980">
    <property type="entry name" value="PLUG DOMAIN-CONTAINING PROTEIN"/>
    <property type="match status" value="1"/>
</dbReference>
<name>A0ABY7AQP7_9ALTE</name>
<evidence type="ECO:0000256" key="3">
    <source>
        <dbReference type="ARBA" id="ARBA00023237"/>
    </source>
</evidence>
<dbReference type="Gene3D" id="2.40.170.20">
    <property type="entry name" value="TonB-dependent receptor, beta-barrel domain"/>
    <property type="match status" value="1"/>
</dbReference>
<evidence type="ECO:0000259" key="7">
    <source>
        <dbReference type="Pfam" id="PF07715"/>
    </source>
</evidence>
<comment type="subcellular location">
    <subcellularLocation>
        <location evidence="1 4">Cell outer membrane</location>
    </subcellularLocation>
</comment>